<dbReference type="EMBL" id="CP030032">
    <property type="protein sequence ID" value="AWV88891.1"/>
    <property type="molecule type" value="Genomic_DNA"/>
</dbReference>
<dbReference type="AlphaFoldDB" id="A0A2Z4FIN5"/>
<evidence type="ECO:0000313" key="4">
    <source>
        <dbReference type="Proteomes" id="UP000249799"/>
    </source>
</evidence>
<dbReference type="PANTHER" id="PTHR42916">
    <property type="entry name" value="2-SUCCINYL-5-ENOLPYRUVYL-6-HYDROXY-3-CYCLOHEXENE-1-CARBOXYLATE SYNTHASE"/>
    <property type="match status" value="1"/>
</dbReference>
<evidence type="ECO:0000313" key="3">
    <source>
        <dbReference type="EMBL" id="AWV88891.1"/>
    </source>
</evidence>
<dbReference type="InterPro" id="IPR029058">
    <property type="entry name" value="AB_hydrolase_fold"/>
</dbReference>
<proteinExistence type="predicted"/>
<protein>
    <recommendedName>
        <fullName evidence="2">AB hydrolase-1 domain-containing protein</fullName>
    </recommendedName>
</protein>
<sequence>MRQIVKLVSATQLSEGPGASAPTLVFLHGFMGGPADYAPMIERLGRRYRCIGVELAGHGKTPLPDTSISLRQLARPLREDVLAPLGRPTLVGYSMGGRLALQCALDYPESVANLVLISTSPGIEDTAQRELRRAQDALRATRIRQEFDAFLADWYRLPIFGGLRNTSGFEAMLARRKAQNPAAIARVITELSPGLQPSNWPRLDALRGDAPKTTWLVGADDPKYHQLGQKLAALDHQVRTAAHAAHALHIERPEWCAQQIEMLVES</sequence>
<gene>
    <name evidence="3" type="ORF">DN745_05875</name>
</gene>
<organism evidence="3 4">
    <name type="scientific">Bradymonas sediminis</name>
    <dbReference type="NCBI Taxonomy" id="1548548"/>
    <lineage>
        <taxon>Bacteria</taxon>
        <taxon>Deltaproteobacteria</taxon>
        <taxon>Bradymonadales</taxon>
        <taxon>Bradymonadaceae</taxon>
        <taxon>Bradymonas</taxon>
    </lineage>
</organism>
<dbReference type="Gene3D" id="3.40.50.1820">
    <property type="entry name" value="alpha/beta hydrolase"/>
    <property type="match status" value="1"/>
</dbReference>
<dbReference type="KEGG" id="bsed:DN745_05875"/>
<feature type="domain" description="AB hydrolase-1" evidence="2">
    <location>
        <begin position="24"/>
        <end position="258"/>
    </location>
</feature>
<dbReference type="OrthoDB" id="9804723at2"/>
<keyword evidence="4" id="KW-1185">Reference proteome</keyword>
<dbReference type="PRINTS" id="PR00111">
    <property type="entry name" value="ABHYDROLASE"/>
</dbReference>
<accession>A0A2Z4FIN5</accession>
<dbReference type="Proteomes" id="UP000249799">
    <property type="component" value="Chromosome"/>
</dbReference>
<dbReference type="PANTHER" id="PTHR42916:SF1">
    <property type="entry name" value="PROTEIN PHYLLO, CHLOROPLASTIC"/>
    <property type="match status" value="1"/>
</dbReference>
<reference evidence="3 4" key="1">
    <citation type="submission" date="2018-06" db="EMBL/GenBank/DDBJ databases">
        <title>Lujinxingia sediminis gen. nov. sp. nov., a new facultative anaerobic member of the class Deltaproteobacteria, and proposal of Lujinxingaceae fam. nov.</title>
        <authorList>
            <person name="Guo L.-Y."/>
            <person name="Li C.-M."/>
            <person name="Wang S."/>
            <person name="Du Z.-J."/>
        </authorList>
    </citation>
    <scope>NUCLEOTIDE SEQUENCE [LARGE SCALE GENOMIC DNA]</scope>
    <source>
        <strain evidence="3 4">FA350</strain>
    </source>
</reference>
<dbReference type="GO" id="GO:0016829">
    <property type="term" value="F:lyase activity"/>
    <property type="evidence" value="ECO:0007669"/>
    <property type="project" value="UniProtKB-KW"/>
</dbReference>
<name>A0A2Z4FIN5_9DELT</name>
<keyword evidence="1" id="KW-0456">Lyase</keyword>
<evidence type="ECO:0000256" key="1">
    <source>
        <dbReference type="ARBA" id="ARBA00023239"/>
    </source>
</evidence>
<evidence type="ECO:0000259" key="2">
    <source>
        <dbReference type="Pfam" id="PF12697"/>
    </source>
</evidence>
<dbReference type="SUPFAM" id="SSF53474">
    <property type="entry name" value="alpha/beta-Hydrolases"/>
    <property type="match status" value="1"/>
</dbReference>
<dbReference type="InterPro" id="IPR000073">
    <property type="entry name" value="AB_hydrolase_1"/>
</dbReference>
<dbReference type="Pfam" id="PF12697">
    <property type="entry name" value="Abhydrolase_6"/>
    <property type="match status" value="1"/>
</dbReference>